<name>A0A6C0IV72_9ZZZZ</name>
<reference evidence="1" key="1">
    <citation type="journal article" date="2020" name="Nature">
        <title>Giant virus diversity and host interactions through global metagenomics.</title>
        <authorList>
            <person name="Schulz F."/>
            <person name="Roux S."/>
            <person name="Paez-Espino D."/>
            <person name="Jungbluth S."/>
            <person name="Walsh D.A."/>
            <person name="Denef V.J."/>
            <person name="McMahon K.D."/>
            <person name="Konstantinidis K.T."/>
            <person name="Eloe-Fadrosh E.A."/>
            <person name="Kyrpides N.C."/>
            <person name="Woyke T."/>
        </authorList>
    </citation>
    <scope>NUCLEOTIDE SEQUENCE</scope>
    <source>
        <strain evidence="1">GVMAG-M-3300024302-11</strain>
    </source>
</reference>
<evidence type="ECO:0000313" key="1">
    <source>
        <dbReference type="EMBL" id="QHT96296.1"/>
    </source>
</evidence>
<organism evidence="1">
    <name type="scientific">viral metagenome</name>
    <dbReference type="NCBI Taxonomy" id="1070528"/>
    <lineage>
        <taxon>unclassified sequences</taxon>
        <taxon>metagenomes</taxon>
        <taxon>organismal metagenomes</taxon>
    </lineage>
</organism>
<dbReference type="AlphaFoldDB" id="A0A6C0IV72"/>
<dbReference type="EMBL" id="MN740255">
    <property type="protein sequence ID" value="QHT96296.1"/>
    <property type="molecule type" value="Genomic_DNA"/>
</dbReference>
<protein>
    <submittedName>
        <fullName evidence="1">Uncharacterized protein</fullName>
    </submittedName>
</protein>
<sequence length="124" mass="14654">MSYSFAHQVNKSNSNSKYLYANIDQSEEFFIFDIKIISNKKKFKKIRKIKNTKSDTLIDLTDRIKLDKYTNIEITIISINNPTIQHSIKLDLTTNTSIYKDNFIYLEMTSECNMLKCFYNLDIN</sequence>
<accession>A0A6C0IV72</accession>
<proteinExistence type="predicted"/>